<name>A0A0L8GUK4_OCTBM</name>
<sequence length="235" mass="27724">MVDNPGIIYAQIPRVVKKILSKTCDSPETIVENYILLLKASCSPYIWPVPKWNNDFSVVEEKLRIKLGFDPPLMLPPSFKKGERPYRRCRIKYLTQLQQAFDYAAYNHWKTYYARSVAKNHESQLFNLYMDYTKCTPFGVARKEAPLFKQSIAYEEMPEEEVHVPDKFEMMMRRQEDKEKATKKEEKEKEERRKKRLAERKMRKKRGKKKISDSASVDSSSGKKGKKKRKGKGKK</sequence>
<feature type="compositionally biased region" description="Basic residues" evidence="1">
    <location>
        <begin position="223"/>
        <end position="235"/>
    </location>
</feature>
<dbReference type="EMBL" id="KQ420314">
    <property type="protein sequence ID" value="KOF80633.1"/>
    <property type="molecule type" value="Genomic_DNA"/>
</dbReference>
<organism evidence="2">
    <name type="scientific">Octopus bimaculoides</name>
    <name type="common">California two-spotted octopus</name>
    <dbReference type="NCBI Taxonomy" id="37653"/>
    <lineage>
        <taxon>Eukaryota</taxon>
        <taxon>Metazoa</taxon>
        <taxon>Spiralia</taxon>
        <taxon>Lophotrochozoa</taxon>
        <taxon>Mollusca</taxon>
        <taxon>Cephalopoda</taxon>
        <taxon>Coleoidea</taxon>
        <taxon>Octopodiformes</taxon>
        <taxon>Octopoda</taxon>
        <taxon>Incirrata</taxon>
        <taxon>Octopodidae</taxon>
        <taxon>Octopus</taxon>
    </lineage>
</organism>
<feature type="compositionally biased region" description="Low complexity" evidence="1">
    <location>
        <begin position="213"/>
        <end position="222"/>
    </location>
</feature>
<feature type="compositionally biased region" description="Basic residues" evidence="1">
    <location>
        <begin position="192"/>
        <end position="209"/>
    </location>
</feature>
<gene>
    <name evidence="2" type="ORF">OCBIM_22027624mg</name>
</gene>
<evidence type="ECO:0000256" key="1">
    <source>
        <dbReference type="SAM" id="MobiDB-lite"/>
    </source>
</evidence>
<accession>A0A0L8GUK4</accession>
<feature type="compositionally biased region" description="Basic and acidic residues" evidence="1">
    <location>
        <begin position="174"/>
        <end position="191"/>
    </location>
</feature>
<feature type="region of interest" description="Disordered" evidence="1">
    <location>
        <begin position="174"/>
        <end position="235"/>
    </location>
</feature>
<protein>
    <submittedName>
        <fullName evidence="2">Uncharacterized protein</fullName>
    </submittedName>
</protein>
<proteinExistence type="predicted"/>
<reference evidence="2" key="1">
    <citation type="submission" date="2015-07" db="EMBL/GenBank/DDBJ databases">
        <title>MeaNS - Measles Nucleotide Surveillance Program.</title>
        <authorList>
            <person name="Tran T."/>
            <person name="Druce J."/>
        </authorList>
    </citation>
    <scope>NUCLEOTIDE SEQUENCE</scope>
    <source>
        <strain evidence="2">UCB-OBI-ISO-001</strain>
        <tissue evidence="2">Gonad</tissue>
    </source>
</reference>
<dbReference type="AlphaFoldDB" id="A0A0L8GUK4"/>
<evidence type="ECO:0000313" key="2">
    <source>
        <dbReference type="EMBL" id="KOF80633.1"/>
    </source>
</evidence>
<feature type="non-terminal residue" evidence="2">
    <location>
        <position position="235"/>
    </location>
</feature>